<dbReference type="SUPFAM" id="SSF82784">
    <property type="entry name" value="OsmC-like"/>
    <property type="match status" value="1"/>
</dbReference>
<comment type="caution">
    <text evidence="3">The sequence shown here is derived from an EMBL/GenBank/DDBJ whole genome shotgun (WGS) entry which is preliminary data.</text>
</comment>
<evidence type="ECO:0000313" key="4">
    <source>
        <dbReference type="Proteomes" id="UP000654257"/>
    </source>
</evidence>
<dbReference type="EMBL" id="BMCU01000001">
    <property type="protein sequence ID" value="GGG00698.1"/>
    <property type="molecule type" value="Genomic_DNA"/>
</dbReference>
<dbReference type="Pfam" id="PF02566">
    <property type="entry name" value="OsmC"/>
    <property type="match status" value="1"/>
</dbReference>
<proteinExistence type="inferred from homology"/>
<dbReference type="InterPro" id="IPR019953">
    <property type="entry name" value="OHR"/>
</dbReference>
<dbReference type="AlphaFoldDB" id="A0A917CV41"/>
<dbReference type="InterPro" id="IPR003718">
    <property type="entry name" value="OsmC/Ohr_fam"/>
</dbReference>
<accession>A0A917CV41</accession>
<evidence type="ECO:0000256" key="1">
    <source>
        <dbReference type="ARBA" id="ARBA00007378"/>
    </source>
</evidence>
<keyword evidence="4" id="KW-1185">Reference proteome</keyword>
<protein>
    <recommendedName>
        <fullName evidence="5">Osmotically inducible protein OsmC</fullName>
    </recommendedName>
</protein>
<sequence length="115" mass="11724">MTSSDNALDLSVHEPTELGGPGEATNPEQLMAAALGSCLIESLRIALGTTGESVDDVTVDSTVTLTDSDGPGYESRFQLRVSIPSASNPSDVLAQATSICPFLKSVDGVDVALAG</sequence>
<dbReference type="Gene3D" id="3.30.300.20">
    <property type="match status" value="1"/>
</dbReference>
<reference evidence="3" key="1">
    <citation type="journal article" date="2014" name="Int. J. Syst. Evol. Microbiol.">
        <title>Complete genome sequence of Corynebacterium casei LMG S-19264T (=DSM 44701T), isolated from a smear-ripened cheese.</title>
        <authorList>
            <consortium name="US DOE Joint Genome Institute (JGI-PGF)"/>
            <person name="Walter F."/>
            <person name="Albersmeier A."/>
            <person name="Kalinowski J."/>
            <person name="Ruckert C."/>
        </authorList>
    </citation>
    <scope>NUCLEOTIDE SEQUENCE</scope>
    <source>
        <strain evidence="3">CCM 7905</strain>
    </source>
</reference>
<dbReference type="InterPro" id="IPR015946">
    <property type="entry name" value="KH_dom-like_a/b"/>
</dbReference>
<feature type="region of interest" description="Disordered" evidence="2">
    <location>
        <begin position="1"/>
        <end position="27"/>
    </location>
</feature>
<name>A0A917CV41_9NOCA</name>
<evidence type="ECO:0000256" key="2">
    <source>
        <dbReference type="SAM" id="MobiDB-lite"/>
    </source>
</evidence>
<gene>
    <name evidence="3" type="ORF">GCM10007304_13300</name>
</gene>
<dbReference type="PANTHER" id="PTHR33797:SF2">
    <property type="entry name" value="ORGANIC HYDROPEROXIDE RESISTANCE PROTEIN-LIKE"/>
    <property type="match status" value="1"/>
</dbReference>
<dbReference type="InterPro" id="IPR036102">
    <property type="entry name" value="OsmC/Ohrsf"/>
</dbReference>
<comment type="similarity">
    <text evidence="1">Belongs to the OsmC/Ohr family.</text>
</comment>
<dbReference type="GO" id="GO:0006979">
    <property type="term" value="P:response to oxidative stress"/>
    <property type="evidence" value="ECO:0007669"/>
    <property type="project" value="InterPro"/>
</dbReference>
<dbReference type="Proteomes" id="UP000654257">
    <property type="component" value="Unassembled WGS sequence"/>
</dbReference>
<evidence type="ECO:0000313" key="3">
    <source>
        <dbReference type="EMBL" id="GGG00698.1"/>
    </source>
</evidence>
<organism evidence="3 4">
    <name type="scientific">Rhodococcoides trifolii</name>
    <dbReference type="NCBI Taxonomy" id="908250"/>
    <lineage>
        <taxon>Bacteria</taxon>
        <taxon>Bacillati</taxon>
        <taxon>Actinomycetota</taxon>
        <taxon>Actinomycetes</taxon>
        <taxon>Mycobacteriales</taxon>
        <taxon>Nocardiaceae</taxon>
        <taxon>Rhodococcoides</taxon>
    </lineage>
</organism>
<reference evidence="3" key="2">
    <citation type="submission" date="2020-09" db="EMBL/GenBank/DDBJ databases">
        <authorList>
            <person name="Sun Q."/>
            <person name="Sedlacek I."/>
        </authorList>
    </citation>
    <scope>NUCLEOTIDE SEQUENCE</scope>
    <source>
        <strain evidence="3">CCM 7905</strain>
    </source>
</reference>
<evidence type="ECO:0008006" key="5">
    <source>
        <dbReference type="Google" id="ProtNLM"/>
    </source>
</evidence>
<dbReference type="PANTHER" id="PTHR33797">
    <property type="entry name" value="ORGANIC HYDROPEROXIDE RESISTANCE PROTEIN-LIKE"/>
    <property type="match status" value="1"/>
</dbReference>